<name>A0A9Q4DKJ8_ACTPL</name>
<evidence type="ECO:0000313" key="1">
    <source>
        <dbReference type="EMBL" id="MCY6524855.1"/>
    </source>
</evidence>
<reference evidence="1" key="2">
    <citation type="submission" date="2022-12" db="EMBL/GenBank/DDBJ databases">
        <authorList>
            <person name="Kardos G."/>
            <person name="Sarkozi R."/>
            <person name="Laczko L."/>
            <person name="Marton S."/>
            <person name="Makrai L."/>
            <person name="Banyai K."/>
            <person name="Fodor L."/>
        </authorList>
    </citation>
    <scope>NUCLEOTIDE SEQUENCE</scope>
    <source>
        <strain evidence="1">84/14</strain>
    </source>
</reference>
<sequence>MMPLEDKCQIMELAIGRFMVKFDALRQKGLPNPLVINDRLMPHEDYDKRIREVAKEQANSSSM</sequence>
<feature type="non-terminal residue" evidence="1">
    <location>
        <position position="63"/>
    </location>
</feature>
<dbReference type="EMBL" id="JAPQFC010000402">
    <property type="protein sequence ID" value="MCY6524855.1"/>
    <property type="molecule type" value="Genomic_DNA"/>
</dbReference>
<organism evidence="1 2">
    <name type="scientific">Actinobacillus pleuropneumoniae</name>
    <name type="common">Haemophilus pleuropneumoniae</name>
    <dbReference type="NCBI Taxonomy" id="715"/>
    <lineage>
        <taxon>Bacteria</taxon>
        <taxon>Pseudomonadati</taxon>
        <taxon>Pseudomonadota</taxon>
        <taxon>Gammaproteobacteria</taxon>
        <taxon>Pasteurellales</taxon>
        <taxon>Pasteurellaceae</taxon>
        <taxon>Actinobacillus</taxon>
    </lineage>
</organism>
<reference evidence="1" key="1">
    <citation type="journal article" date="2021" name="Vet Sci">
        <title>O-Serogroups and Pathovirotypes of Escherichia coli Isolated from Post-Weaning Piglets Showing Diarrhoea and/or Oedema in South Korea.</title>
        <authorList>
            <person name="Byun J.W."/>
            <person name="Moon B.Y."/>
            <person name="Do K.H."/>
            <person name="Lee K."/>
            <person name="Lee H.Y."/>
            <person name="Kim W.I."/>
            <person name="So B."/>
            <person name="Lee W.K."/>
        </authorList>
    </citation>
    <scope>NUCLEOTIDE SEQUENCE</scope>
    <source>
        <strain evidence="1">84/14</strain>
    </source>
</reference>
<dbReference type="AlphaFoldDB" id="A0A9Q4DKJ8"/>
<evidence type="ECO:0000313" key="2">
    <source>
        <dbReference type="Proteomes" id="UP001077788"/>
    </source>
</evidence>
<proteinExistence type="predicted"/>
<dbReference type="RefSeq" id="WP_267991997.1">
    <property type="nucleotide sequence ID" value="NZ_JAPQFC010000402.1"/>
</dbReference>
<accession>A0A9Q4DKJ8</accession>
<comment type="caution">
    <text evidence="1">The sequence shown here is derived from an EMBL/GenBank/DDBJ whole genome shotgun (WGS) entry which is preliminary data.</text>
</comment>
<protein>
    <submittedName>
        <fullName evidence="1">Uncharacterized protein</fullName>
    </submittedName>
</protein>
<dbReference type="Proteomes" id="UP001077788">
    <property type="component" value="Unassembled WGS sequence"/>
</dbReference>
<gene>
    <name evidence="1" type="ORF">OYG11_11640</name>
</gene>